<dbReference type="Proteomes" id="UP000762676">
    <property type="component" value="Unassembled WGS sequence"/>
</dbReference>
<dbReference type="Gene3D" id="2.60.40.10">
    <property type="entry name" value="Immunoglobulins"/>
    <property type="match status" value="4"/>
</dbReference>
<keyword evidence="3 8" id="KW-1133">Transmembrane helix</keyword>
<dbReference type="InterPro" id="IPR003961">
    <property type="entry name" value="FN3_dom"/>
</dbReference>
<keyword evidence="6 11" id="KW-0675">Receptor</keyword>
<evidence type="ECO:0000256" key="3">
    <source>
        <dbReference type="ARBA" id="ARBA00022989"/>
    </source>
</evidence>
<dbReference type="SMART" id="SM00409">
    <property type="entry name" value="IG"/>
    <property type="match status" value="1"/>
</dbReference>
<evidence type="ECO:0000256" key="7">
    <source>
        <dbReference type="ARBA" id="ARBA00023180"/>
    </source>
</evidence>
<proteinExistence type="predicted"/>
<reference evidence="11 12" key="1">
    <citation type="journal article" date="2021" name="Elife">
        <title>Chloroplast acquisition without the gene transfer in kleptoplastic sea slugs, Plakobranchus ocellatus.</title>
        <authorList>
            <person name="Maeda T."/>
            <person name="Takahashi S."/>
            <person name="Yoshida T."/>
            <person name="Shimamura S."/>
            <person name="Takaki Y."/>
            <person name="Nagai Y."/>
            <person name="Toyoda A."/>
            <person name="Suzuki Y."/>
            <person name="Arimoto A."/>
            <person name="Ishii H."/>
            <person name="Satoh N."/>
            <person name="Nishiyama T."/>
            <person name="Hasebe M."/>
            <person name="Maruyama T."/>
            <person name="Minagawa J."/>
            <person name="Obokata J."/>
            <person name="Shigenobu S."/>
        </authorList>
    </citation>
    <scope>NUCLEOTIDE SEQUENCE [LARGE SCALE GENOMIC DNA]</scope>
</reference>
<keyword evidence="12" id="KW-1185">Reference proteome</keyword>
<dbReference type="PANTHER" id="PTHR23037">
    <property type="entry name" value="CYTOKINE RECEPTOR"/>
    <property type="match status" value="1"/>
</dbReference>
<feature type="domain" description="Ig-like" evidence="9">
    <location>
        <begin position="39"/>
        <end position="121"/>
    </location>
</feature>
<keyword evidence="7" id="KW-0325">Glycoprotein</keyword>
<evidence type="ECO:0000259" key="9">
    <source>
        <dbReference type="PROSITE" id="PS50835"/>
    </source>
</evidence>
<keyword evidence="2 8" id="KW-0812">Transmembrane</keyword>
<evidence type="ECO:0000256" key="6">
    <source>
        <dbReference type="ARBA" id="ARBA00023170"/>
    </source>
</evidence>
<dbReference type="InterPro" id="IPR036179">
    <property type="entry name" value="Ig-like_dom_sf"/>
</dbReference>
<dbReference type="PROSITE" id="PS50853">
    <property type="entry name" value="FN3"/>
    <property type="match status" value="1"/>
</dbReference>
<organism evidence="11 12">
    <name type="scientific">Elysia marginata</name>
    <dbReference type="NCBI Taxonomy" id="1093978"/>
    <lineage>
        <taxon>Eukaryota</taxon>
        <taxon>Metazoa</taxon>
        <taxon>Spiralia</taxon>
        <taxon>Lophotrochozoa</taxon>
        <taxon>Mollusca</taxon>
        <taxon>Gastropoda</taxon>
        <taxon>Heterobranchia</taxon>
        <taxon>Euthyneura</taxon>
        <taxon>Panpulmonata</taxon>
        <taxon>Sacoglossa</taxon>
        <taxon>Placobranchoidea</taxon>
        <taxon>Plakobranchidae</taxon>
        <taxon>Elysia</taxon>
    </lineage>
</organism>
<accession>A0AAV4HJA9</accession>
<dbReference type="InterPro" id="IPR007110">
    <property type="entry name" value="Ig-like_dom"/>
</dbReference>
<evidence type="ECO:0000259" key="10">
    <source>
        <dbReference type="PROSITE" id="PS50853"/>
    </source>
</evidence>
<feature type="transmembrane region" description="Helical" evidence="8">
    <location>
        <begin position="656"/>
        <end position="682"/>
    </location>
</feature>
<evidence type="ECO:0000256" key="2">
    <source>
        <dbReference type="ARBA" id="ARBA00022692"/>
    </source>
</evidence>
<dbReference type="SUPFAM" id="SSF49265">
    <property type="entry name" value="Fibronectin type III"/>
    <property type="match status" value="2"/>
</dbReference>
<evidence type="ECO:0000256" key="4">
    <source>
        <dbReference type="ARBA" id="ARBA00023136"/>
    </source>
</evidence>
<dbReference type="PANTHER" id="PTHR23037:SF35">
    <property type="entry name" value="FIBRONECTIN TYPE-III DOMAIN-CONTAINING PROTEIN"/>
    <property type="match status" value="1"/>
</dbReference>
<dbReference type="SMART" id="SM00060">
    <property type="entry name" value="FN3"/>
    <property type="match status" value="2"/>
</dbReference>
<dbReference type="InterPro" id="IPR013151">
    <property type="entry name" value="Immunoglobulin_dom"/>
</dbReference>
<sequence length="726" mass="81520">MSSSIFCMDLESFNDLGDLADTFGYLTESIQGDSYVFVGSKLKLKCTLPDNMWMDGWSSKDISFYHSWPSNHKPDDFRCLEAQTSVDSQTSASVVVENVTLDDAGTYTCYVGRSNCSRQVVVGIGTDVFIEYPPHNVTNLICIVRDWTESMKCTWAHPVEYVDAKNMSVTLAIDTMMSKTGKECPHLTKTSCEWRNRQEFLAASKYYLQINVTNSRTHDVAEKLFTVETLKSVQPSPVTGLNVKESAVGCAKVTWSHRIKSRWLIFRVRHRAKQEEEFQVLANVTGKLENSEDGILSYTKCGLDPMTSHEFAVDCYPGGVSSGYWSRAQTTEITTAQTAPDEGPQITEGSYLSGPCSNGKRTVTLHFNDVREDARNGIITTVSVMVTESGKEIWRGPSDQYFATFQLGCERVVLQLFAHNKGGKSKVPSQITIPSADATGVPLLLQESFSVEMIREGNITTELRAVWHAFLKDGNSFPYSLTAFWCKRNWPLKECMGPIFWQLILSGNTSWPISANITDATDYLYGISLQNTSTQSSSQIFWTNCLYDKFSSYVPAPSSIELEPGSEEIKVRWSPVLCSYTMNTKVDGYIVKWQKDNSNEVVMEETVPNSVSSYSIEKLQADTPYLVTVQSKSSNQLGQQAAWMQAVTFKKTSSSYAYRLSIGLSISISLLVVFKICFLILFKRYCQKKKKVSKDIEKVQDLGKSWRPKPMTKSRISTAKKPYLLL</sequence>
<evidence type="ECO:0000256" key="5">
    <source>
        <dbReference type="ARBA" id="ARBA00023157"/>
    </source>
</evidence>
<dbReference type="SUPFAM" id="SSF48726">
    <property type="entry name" value="Immunoglobulin"/>
    <property type="match status" value="1"/>
</dbReference>
<name>A0AAV4HJA9_9GAST</name>
<dbReference type="InterPro" id="IPR003599">
    <property type="entry name" value="Ig_sub"/>
</dbReference>
<evidence type="ECO:0000256" key="1">
    <source>
        <dbReference type="ARBA" id="ARBA00004479"/>
    </source>
</evidence>
<dbReference type="Pfam" id="PF00041">
    <property type="entry name" value="fn3"/>
    <property type="match status" value="1"/>
</dbReference>
<comment type="subcellular location">
    <subcellularLocation>
        <location evidence="1">Membrane</location>
        <topology evidence="1">Single-pass type I membrane protein</topology>
    </subcellularLocation>
</comment>
<evidence type="ECO:0000313" key="11">
    <source>
        <dbReference type="EMBL" id="GFR97734.1"/>
    </source>
</evidence>
<evidence type="ECO:0000256" key="8">
    <source>
        <dbReference type="SAM" id="Phobius"/>
    </source>
</evidence>
<protein>
    <submittedName>
        <fullName evidence="11">Cytokine receptor</fullName>
    </submittedName>
</protein>
<keyword evidence="4 8" id="KW-0472">Membrane</keyword>
<dbReference type="EMBL" id="BMAT01012712">
    <property type="protein sequence ID" value="GFR97734.1"/>
    <property type="molecule type" value="Genomic_DNA"/>
</dbReference>
<dbReference type="AlphaFoldDB" id="A0AAV4HJA9"/>
<dbReference type="CDD" id="cd00063">
    <property type="entry name" value="FN3"/>
    <property type="match status" value="1"/>
</dbReference>
<dbReference type="InterPro" id="IPR036116">
    <property type="entry name" value="FN3_sf"/>
</dbReference>
<dbReference type="InterPro" id="IPR013783">
    <property type="entry name" value="Ig-like_fold"/>
</dbReference>
<dbReference type="GO" id="GO:0009897">
    <property type="term" value="C:external side of plasma membrane"/>
    <property type="evidence" value="ECO:0007669"/>
    <property type="project" value="TreeGrafter"/>
</dbReference>
<keyword evidence="5" id="KW-1015">Disulfide bond</keyword>
<comment type="caution">
    <text evidence="11">The sequence shown here is derived from an EMBL/GenBank/DDBJ whole genome shotgun (WGS) entry which is preliminary data.</text>
</comment>
<dbReference type="GO" id="GO:0004896">
    <property type="term" value="F:cytokine receptor activity"/>
    <property type="evidence" value="ECO:0007669"/>
    <property type="project" value="TreeGrafter"/>
</dbReference>
<dbReference type="Pfam" id="PF00047">
    <property type="entry name" value="ig"/>
    <property type="match status" value="1"/>
</dbReference>
<evidence type="ECO:0000313" key="12">
    <source>
        <dbReference type="Proteomes" id="UP000762676"/>
    </source>
</evidence>
<gene>
    <name evidence="11" type="ORF">ElyMa_006331600</name>
</gene>
<dbReference type="PROSITE" id="PS50835">
    <property type="entry name" value="IG_LIKE"/>
    <property type="match status" value="1"/>
</dbReference>
<feature type="domain" description="Fibronectin type-III" evidence="10">
    <location>
        <begin position="554"/>
        <end position="655"/>
    </location>
</feature>